<evidence type="ECO:0000313" key="2">
    <source>
        <dbReference type="Proteomes" id="UP001163324"/>
    </source>
</evidence>
<proteinExistence type="predicted"/>
<name>A0ACC0V557_9HYPO</name>
<dbReference type="EMBL" id="CM047942">
    <property type="protein sequence ID" value="KAI9901530.1"/>
    <property type="molecule type" value="Genomic_DNA"/>
</dbReference>
<accession>A0ACC0V557</accession>
<evidence type="ECO:0000313" key="1">
    <source>
        <dbReference type="EMBL" id="KAI9901530.1"/>
    </source>
</evidence>
<keyword evidence="2" id="KW-1185">Reference proteome</keyword>
<reference evidence="1" key="1">
    <citation type="submission" date="2022-10" db="EMBL/GenBank/DDBJ databases">
        <title>Complete Genome of Trichothecium roseum strain YXFP-22015, a Plant Pathogen Isolated from Citrus.</title>
        <authorList>
            <person name="Wang Y."/>
            <person name="Zhu L."/>
        </authorList>
    </citation>
    <scope>NUCLEOTIDE SEQUENCE</scope>
    <source>
        <strain evidence="1">YXFP-22015</strain>
    </source>
</reference>
<protein>
    <submittedName>
        <fullName evidence="1">Uncharacterized protein</fullName>
    </submittedName>
</protein>
<dbReference type="Proteomes" id="UP001163324">
    <property type="component" value="Chromosome 3"/>
</dbReference>
<gene>
    <name evidence="1" type="ORF">N3K66_003347</name>
</gene>
<comment type="caution">
    <text evidence="1">The sequence shown here is derived from an EMBL/GenBank/DDBJ whole genome shotgun (WGS) entry which is preliminary data.</text>
</comment>
<sequence length="71" mass="7846">MPTYIVSCKDDARDEDVSEAKQHARDQGGKITHEYKLIKGFAVEFPDGSVTTLESHPHVKAVEADGQMTTQ</sequence>
<organism evidence="1 2">
    <name type="scientific">Trichothecium roseum</name>
    <dbReference type="NCBI Taxonomy" id="47278"/>
    <lineage>
        <taxon>Eukaryota</taxon>
        <taxon>Fungi</taxon>
        <taxon>Dikarya</taxon>
        <taxon>Ascomycota</taxon>
        <taxon>Pezizomycotina</taxon>
        <taxon>Sordariomycetes</taxon>
        <taxon>Hypocreomycetidae</taxon>
        <taxon>Hypocreales</taxon>
        <taxon>Hypocreales incertae sedis</taxon>
        <taxon>Trichothecium</taxon>
    </lineage>
</organism>